<dbReference type="EMBL" id="CM056799">
    <property type="protein sequence ID" value="KAJ8710803.1"/>
    <property type="molecule type" value="Genomic_DNA"/>
</dbReference>
<name>A0ACC2QA22_9NEOP</name>
<comment type="caution">
    <text evidence="1">The sequence shown here is derived from an EMBL/GenBank/DDBJ whole genome shotgun (WGS) entry which is preliminary data.</text>
</comment>
<accession>A0ACC2QA22</accession>
<dbReference type="Proteomes" id="UP001231649">
    <property type="component" value="Chromosome 23"/>
</dbReference>
<gene>
    <name evidence="1" type="ORF">PYW08_009318</name>
</gene>
<sequence length="485" mass="56516">MDGASRCPSMESSHRRLETPFAMERRSRSRARHHSRSRLRSRSPRRNRDQELSSSHERVKLLERQLLQAREHLLRAETRNRSRSRCSTRRTSSRHATQRGERSHSHRGETSDLQRCQAEANRRDGGERSRSHRGETSDLQRCQAEANRRDGDERSRSHRGETSDLQRCQAEANRRNGDERSRSHRGETSDLQRRQAEASRRDGGDTQAEHHHVAGYFKRSRSPSLSKKYIVDVFKCLKDSLTSQPTRHTRSFQKIDHMNILPDFDPSTKNQRIDVWLKKVNECASVYGWDDKTVIHFAMQKLQGLAKTWYEGLNSVLFNWQEWQDKLMNAFPCEQNYCQVLEDMLKRRSRYNEPIEVYFYEKLALLNQCDIVEKRAVDCIIHGISDRTLKSGALALRSSHPDQLLQFLMSSKDSYQRFDRNHNKNKTDNFSTLNSQPIRSGAKSFSGCYNCKERGHGFLHCPKPLIKCTKCNKVGHTVDSCDAQL</sequence>
<evidence type="ECO:0000313" key="2">
    <source>
        <dbReference type="Proteomes" id="UP001231649"/>
    </source>
</evidence>
<reference evidence="1" key="1">
    <citation type="submission" date="2023-03" db="EMBL/GenBank/DDBJ databases">
        <title>Chromosome-level genomes of two armyworms, Mythimna separata and Mythimna loreyi, provide insights into the biosynthesis and reception of sex pheromones.</title>
        <authorList>
            <person name="Zhao H."/>
        </authorList>
    </citation>
    <scope>NUCLEOTIDE SEQUENCE</scope>
    <source>
        <strain evidence="1">BeijingLab</strain>
    </source>
</reference>
<proteinExistence type="predicted"/>
<protein>
    <submittedName>
        <fullName evidence="1">Uncharacterized protein</fullName>
    </submittedName>
</protein>
<keyword evidence="2" id="KW-1185">Reference proteome</keyword>
<evidence type="ECO:0000313" key="1">
    <source>
        <dbReference type="EMBL" id="KAJ8710803.1"/>
    </source>
</evidence>
<organism evidence="1 2">
    <name type="scientific">Mythimna loreyi</name>
    <dbReference type="NCBI Taxonomy" id="667449"/>
    <lineage>
        <taxon>Eukaryota</taxon>
        <taxon>Metazoa</taxon>
        <taxon>Ecdysozoa</taxon>
        <taxon>Arthropoda</taxon>
        <taxon>Hexapoda</taxon>
        <taxon>Insecta</taxon>
        <taxon>Pterygota</taxon>
        <taxon>Neoptera</taxon>
        <taxon>Endopterygota</taxon>
        <taxon>Lepidoptera</taxon>
        <taxon>Glossata</taxon>
        <taxon>Ditrysia</taxon>
        <taxon>Noctuoidea</taxon>
        <taxon>Noctuidae</taxon>
        <taxon>Noctuinae</taxon>
        <taxon>Hadenini</taxon>
        <taxon>Mythimna</taxon>
    </lineage>
</organism>